<reference evidence="4" key="1">
    <citation type="submission" date="2025-08" db="UniProtKB">
        <authorList>
            <consortium name="RefSeq"/>
        </authorList>
    </citation>
    <scope>IDENTIFICATION</scope>
    <source>
        <tissue evidence="4">Whole sample</tissue>
    </source>
</reference>
<feature type="compositionally biased region" description="Polar residues" evidence="1">
    <location>
        <begin position="715"/>
        <end position="737"/>
    </location>
</feature>
<protein>
    <submittedName>
        <fullName evidence="4">Probable GPI-anchored adhesin-like protein PGA55</fullName>
    </submittedName>
</protein>
<proteinExistence type="predicted"/>
<feature type="compositionally biased region" description="Low complexity" evidence="1">
    <location>
        <begin position="738"/>
        <end position="766"/>
    </location>
</feature>
<dbReference type="KEGG" id="cvn:111136423"/>
<evidence type="ECO:0000256" key="1">
    <source>
        <dbReference type="SAM" id="MobiDB-lite"/>
    </source>
</evidence>
<feature type="region of interest" description="Disordered" evidence="1">
    <location>
        <begin position="672"/>
        <end position="768"/>
    </location>
</feature>
<feature type="compositionally biased region" description="Low complexity" evidence="1">
    <location>
        <begin position="695"/>
        <end position="714"/>
    </location>
</feature>
<feature type="compositionally biased region" description="Low complexity" evidence="1">
    <location>
        <begin position="239"/>
        <end position="253"/>
    </location>
</feature>
<feature type="chain" id="PRO_5034611456" evidence="2">
    <location>
        <begin position="21"/>
        <end position="1335"/>
    </location>
</feature>
<feature type="compositionally biased region" description="Polar residues" evidence="1">
    <location>
        <begin position="23"/>
        <end position="44"/>
    </location>
</feature>
<feature type="compositionally biased region" description="Polar residues" evidence="1">
    <location>
        <begin position="68"/>
        <end position="87"/>
    </location>
</feature>
<keyword evidence="3" id="KW-1185">Reference proteome</keyword>
<feature type="signal peptide" evidence="2">
    <location>
        <begin position="1"/>
        <end position="20"/>
    </location>
</feature>
<organism evidence="3 4">
    <name type="scientific">Crassostrea virginica</name>
    <name type="common">Eastern oyster</name>
    <dbReference type="NCBI Taxonomy" id="6565"/>
    <lineage>
        <taxon>Eukaryota</taxon>
        <taxon>Metazoa</taxon>
        <taxon>Spiralia</taxon>
        <taxon>Lophotrochozoa</taxon>
        <taxon>Mollusca</taxon>
        <taxon>Bivalvia</taxon>
        <taxon>Autobranchia</taxon>
        <taxon>Pteriomorphia</taxon>
        <taxon>Ostreida</taxon>
        <taxon>Ostreoidea</taxon>
        <taxon>Ostreidae</taxon>
        <taxon>Crassostrea</taxon>
    </lineage>
</organism>
<feature type="compositionally biased region" description="Polar residues" evidence="1">
    <location>
        <begin position="377"/>
        <end position="393"/>
    </location>
</feature>
<gene>
    <name evidence="4" type="primary">LOC111136423</name>
</gene>
<feature type="region of interest" description="Disordered" evidence="1">
    <location>
        <begin position="23"/>
        <end position="426"/>
    </location>
</feature>
<feature type="compositionally biased region" description="Basic and acidic residues" evidence="1">
    <location>
        <begin position="154"/>
        <end position="170"/>
    </location>
</feature>
<dbReference type="OrthoDB" id="5977965at2759"/>
<feature type="compositionally biased region" description="Low complexity" evidence="1">
    <location>
        <begin position="294"/>
        <end position="313"/>
    </location>
</feature>
<evidence type="ECO:0000256" key="2">
    <source>
        <dbReference type="SAM" id="SignalP"/>
    </source>
</evidence>
<keyword evidence="2" id="KW-0732">Signal</keyword>
<dbReference type="RefSeq" id="XP_022342972.1">
    <property type="nucleotide sequence ID" value="XM_022487264.1"/>
</dbReference>
<feature type="compositionally biased region" description="Polar residues" evidence="1">
    <location>
        <begin position="400"/>
        <end position="426"/>
    </location>
</feature>
<dbReference type="GeneID" id="111136423"/>
<evidence type="ECO:0000313" key="4">
    <source>
        <dbReference type="RefSeq" id="XP_022342972.1"/>
    </source>
</evidence>
<feature type="compositionally biased region" description="Basic and acidic residues" evidence="1">
    <location>
        <begin position="206"/>
        <end position="222"/>
    </location>
</feature>
<name>A0A8B8ESS6_CRAVI</name>
<evidence type="ECO:0000313" key="3">
    <source>
        <dbReference type="Proteomes" id="UP000694844"/>
    </source>
</evidence>
<dbReference type="Proteomes" id="UP000694844">
    <property type="component" value="Chromosome 5"/>
</dbReference>
<feature type="compositionally biased region" description="Basic and acidic residues" evidence="1">
    <location>
        <begin position="360"/>
        <end position="370"/>
    </location>
</feature>
<feature type="compositionally biased region" description="Polar residues" evidence="1">
    <location>
        <begin position="260"/>
        <end position="278"/>
    </location>
</feature>
<accession>A0A8B8ESS6</accession>
<sequence length="1335" mass="146703">MDVYRTALLILLAVYLQAESNDTMSEVPTVSATDRSSEKNSLPMMSSENVTSESEESSEITNLEESFVLNQENSTEITSEPTKISKNSSEKQDTLSEISTADPEDSSEKTSAYQEKSSEISSEISTAEPEESSEKSSADHYLSSEISTALPEESSEKSSANHEISSDKSSEISSEISTAEPEESSEKSSANQYISSEMPSALPGESSEKSSANHEISSEKSSEISSEISTAEPEESSKKSSANQEISSEISTTEPEEMSKNSSHNQEITSSEKSSEIYTTHLEESSEQLSANQEISTEISSKKTSSVQETPSEGPEESSEILSTKGKWSKLTTEYPADSPETPSKGLKESTEESLEDDMPDQKGFEKSTMTERPPIASTSDQDLVSKIETTSVEELPDRATNSTPSKTTSSEMPITTPQTLSNSTSEQFSADGIYVHILGRSGKIVMGRTPNPNHDPRRLTVTFDSIQETDATGNPVGTSGRNKHSFNNFASQRFTFSDPTDDRYQNLRTTRVDFRADLEGVGATLTVQMYLFREEGNVTQGEEISRVSRGTLKFNIVIQNWTFCGSGGEECRRGRVSQRGEFIDLTMSIKGSKPPKDMEPTRTSAQEFDMGHRTSLVLSRQVRYDESPVYEELPAGFPQKTQKGSIQLFVFRFRRFSKIVFYDPLLNMEADESSDKGESPATTPAGARLPGVNTTPLSTTLTALPSKLPTTTTHVKSSQTPSDLREINSTINKTYLTPTTMETTESTTTSSTTQTTTPGNPSTSPDLNHVITTSASINAHSAETAELSENGVFVHTMGRSGKIVMGHTPNPHHDPRRLTVTFDSIQETDATGNPVGTSGRNKHSFNNFASQRFTFSDLTDDRYQNLRTTRVDFRADLEGVGTTLTVQMYLFRDEGNVTQGEEISRVSRGTLKFNIVIQNWTFCGSEGEDCSRGRVSQRGEFIDLTMSIKGLERATRRTGSTRTSAQEFNMGGNALVILSEKVKYDESSTYEKLPTGFPKMIRRGTHELFLFRFKKFNRTVFYDPQLNINDNSLNDADSPLASSDAVPAPAEISTGTALLSAEGLSVRIHGKSGKMTIGYGDEPERDSGKVMVTFDAIREVTADGTEIGSSGGQAHGFNTFANLDVEFSTIKKDQYMNISSKRIDFSADLVTTGARLTVQVFVFTQNGEITIDGEKTRVSPGTVKFNVLVESWRFCGSAGVTCRKGNTEQRGEAVDLYISIKGREEKQVRVGRRQTDGEEFDLGGQASLLLSKKIQRDGGDYETMPPGYPQLSPRGGQNLFVLRFPRFNSSVLYDPMIVLSTTSDADSATHRTPTLYLVLLFTLTFWSGRVFKTT</sequence>